<sequence length="299" mass="32820">MLINVIFPVILVMVIGFLFGKYSKVNPSPISKFAITILSPALIFSFLARSSISSSEMFMIIISVVVFTLLMIVITYVIIKWTGNERILSPSLLATVFPNTGNFGLPVILLAYGNEAFTLAVVIVVINFILMYTLGVYFASMQGNNWRKALRQLLFLPTTYATVLAILVQLFHIPIPESFYQPIKMIGDSMIPIAMLMLGIQLSRTELKGSLGVTFVSSGIKIIIAPLVIFLIVVVSGIEGTLAKVLIIQNAMPTAVIMTLIAAEYKANAEMVANVTLVTTILSFFSITGLLYLLELYFV</sequence>
<keyword evidence="6 8" id="KW-1133">Transmembrane helix</keyword>
<evidence type="ECO:0000256" key="4">
    <source>
        <dbReference type="ARBA" id="ARBA00022475"/>
    </source>
</evidence>
<dbReference type="GO" id="GO:0005886">
    <property type="term" value="C:plasma membrane"/>
    <property type="evidence" value="ECO:0007669"/>
    <property type="project" value="UniProtKB-SubCell"/>
</dbReference>
<feature type="transmembrane region" description="Helical" evidence="8">
    <location>
        <begin position="6"/>
        <end position="22"/>
    </location>
</feature>
<dbReference type="PANTHER" id="PTHR36838">
    <property type="entry name" value="AUXIN EFFLUX CARRIER FAMILY PROTEIN"/>
    <property type="match status" value="1"/>
</dbReference>
<keyword evidence="5 8" id="KW-0812">Transmembrane</keyword>
<feature type="transmembrane region" description="Helical" evidence="8">
    <location>
        <begin position="153"/>
        <end position="173"/>
    </location>
</feature>
<dbReference type="GO" id="GO:0055085">
    <property type="term" value="P:transmembrane transport"/>
    <property type="evidence" value="ECO:0007669"/>
    <property type="project" value="InterPro"/>
</dbReference>
<evidence type="ECO:0000256" key="7">
    <source>
        <dbReference type="ARBA" id="ARBA00023136"/>
    </source>
</evidence>
<comment type="similarity">
    <text evidence="2">Belongs to the auxin efflux carrier (TC 2.A.69) family.</text>
</comment>
<reference evidence="9" key="1">
    <citation type="submission" date="2023-05" db="EMBL/GenBank/DDBJ databases">
        <title>Comparative genomics of Bacillaceae isolates and their secondary metabolite potential.</title>
        <authorList>
            <person name="Song L."/>
            <person name="Nielsen L.J."/>
            <person name="Mohite O."/>
            <person name="Xu X."/>
            <person name="Weber T."/>
            <person name="Kovacs A.T."/>
        </authorList>
    </citation>
    <scope>NUCLEOTIDE SEQUENCE</scope>
    <source>
        <strain evidence="9">XLM17</strain>
    </source>
</reference>
<evidence type="ECO:0000256" key="6">
    <source>
        <dbReference type="ARBA" id="ARBA00022989"/>
    </source>
</evidence>
<feature type="transmembrane region" description="Helical" evidence="8">
    <location>
        <begin position="275"/>
        <end position="294"/>
    </location>
</feature>
<gene>
    <name evidence="9" type="ORF">QNH39_14605</name>
</gene>
<feature type="transmembrane region" description="Helical" evidence="8">
    <location>
        <begin position="91"/>
        <end position="113"/>
    </location>
</feature>
<evidence type="ECO:0000256" key="2">
    <source>
        <dbReference type="ARBA" id="ARBA00010145"/>
    </source>
</evidence>
<dbReference type="InterPro" id="IPR038770">
    <property type="entry name" value="Na+/solute_symporter_sf"/>
</dbReference>
<organism evidence="9 10">
    <name type="scientific">Neobacillus novalis</name>
    <dbReference type="NCBI Taxonomy" id="220687"/>
    <lineage>
        <taxon>Bacteria</taxon>
        <taxon>Bacillati</taxon>
        <taxon>Bacillota</taxon>
        <taxon>Bacilli</taxon>
        <taxon>Bacillales</taxon>
        <taxon>Bacillaceae</taxon>
        <taxon>Neobacillus</taxon>
    </lineage>
</organism>
<feature type="transmembrane region" description="Helical" evidence="8">
    <location>
        <begin position="58"/>
        <end position="79"/>
    </location>
</feature>
<evidence type="ECO:0000256" key="5">
    <source>
        <dbReference type="ARBA" id="ARBA00022692"/>
    </source>
</evidence>
<keyword evidence="10" id="KW-1185">Reference proteome</keyword>
<proteinExistence type="inferred from homology"/>
<keyword evidence="4" id="KW-1003">Cell membrane</keyword>
<comment type="subcellular location">
    <subcellularLocation>
        <location evidence="1">Cell membrane</location>
        <topology evidence="1">Multi-pass membrane protein</topology>
    </subcellularLocation>
</comment>
<feature type="transmembrane region" description="Helical" evidence="8">
    <location>
        <begin position="119"/>
        <end position="141"/>
    </location>
</feature>
<evidence type="ECO:0000313" key="10">
    <source>
        <dbReference type="Proteomes" id="UP001178288"/>
    </source>
</evidence>
<keyword evidence="3" id="KW-0813">Transport</keyword>
<dbReference type="Gene3D" id="1.20.1530.20">
    <property type="match status" value="2"/>
</dbReference>
<evidence type="ECO:0000256" key="1">
    <source>
        <dbReference type="ARBA" id="ARBA00004651"/>
    </source>
</evidence>
<keyword evidence="7 8" id="KW-0472">Membrane</keyword>
<evidence type="ECO:0000256" key="3">
    <source>
        <dbReference type="ARBA" id="ARBA00022448"/>
    </source>
</evidence>
<evidence type="ECO:0000313" key="9">
    <source>
        <dbReference type="EMBL" id="WHY83917.1"/>
    </source>
</evidence>
<feature type="transmembrane region" description="Helical" evidence="8">
    <location>
        <begin position="212"/>
        <end position="235"/>
    </location>
</feature>
<evidence type="ECO:0000256" key="8">
    <source>
        <dbReference type="SAM" id="Phobius"/>
    </source>
</evidence>
<dbReference type="PANTHER" id="PTHR36838:SF1">
    <property type="entry name" value="SLR1864 PROTEIN"/>
    <property type="match status" value="1"/>
</dbReference>
<feature type="transmembrane region" description="Helical" evidence="8">
    <location>
        <begin position="34"/>
        <end position="52"/>
    </location>
</feature>
<accession>A0AA95MHL4</accession>
<dbReference type="EMBL" id="CP126114">
    <property type="protein sequence ID" value="WHY83917.1"/>
    <property type="molecule type" value="Genomic_DNA"/>
</dbReference>
<dbReference type="Pfam" id="PF03547">
    <property type="entry name" value="Mem_trans"/>
    <property type="match status" value="1"/>
</dbReference>
<feature type="transmembrane region" description="Helical" evidence="8">
    <location>
        <begin position="241"/>
        <end position="263"/>
    </location>
</feature>
<dbReference type="InterPro" id="IPR004776">
    <property type="entry name" value="Mem_transp_PIN-like"/>
</dbReference>
<dbReference type="AlphaFoldDB" id="A0AA95MHL4"/>
<dbReference type="Proteomes" id="UP001178288">
    <property type="component" value="Chromosome"/>
</dbReference>
<protein>
    <submittedName>
        <fullName evidence="9">AEC family transporter</fullName>
    </submittedName>
</protein>
<dbReference type="RefSeq" id="WP_066087821.1">
    <property type="nucleotide sequence ID" value="NZ_CP126114.1"/>
</dbReference>
<dbReference type="KEGG" id="nnv:QNH39_14605"/>
<name>A0AA95MHL4_9BACI</name>